<comment type="caution">
    <text evidence="7">The sequence shown here is derived from an EMBL/GenBank/DDBJ whole genome shotgun (WGS) entry which is preliminary data.</text>
</comment>
<comment type="subcellular location">
    <subcellularLocation>
        <location evidence="1">Cell membrane</location>
    </subcellularLocation>
</comment>
<keyword evidence="7" id="KW-0966">Cell projection</keyword>
<dbReference type="EMBL" id="JACHFH010000019">
    <property type="protein sequence ID" value="MBB5336566.1"/>
    <property type="molecule type" value="Genomic_DNA"/>
</dbReference>
<keyword evidence="7" id="KW-0282">Flagellum</keyword>
<keyword evidence="4 6" id="KW-1133">Transmembrane helix</keyword>
<keyword evidence="2" id="KW-1003">Cell membrane</keyword>
<dbReference type="GO" id="GO:0016020">
    <property type="term" value="C:membrane"/>
    <property type="evidence" value="ECO:0007669"/>
    <property type="project" value="InterPro"/>
</dbReference>
<dbReference type="Pfam" id="PF04347">
    <property type="entry name" value="FliO"/>
    <property type="match status" value="1"/>
</dbReference>
<dbReference type="InterPro" id="IPR022781">
    <property type="entry name" value="Flagellar_biosynth_FliO"/>
</dbReference>
<protein>
    <submittedName>
        <fullName evidence="7">Flagellar protein FliO/FliZ</fullName>
    </submittedName>
</protein>
<evidence type="ECO:0000256" key="3">
    <source>
        <dbReference type="ARBA" id="ARBA00022692"/>
    </source>
</evidence>
<organism evidence="7 8">
    <name type="scientific">Pectinatus brassicae</name>
    <dbReference type="NCBI Taxonomy" id="862415"/>
    <lineage>
        <taxon>Bacteria</taxon>
        <taxon>Bacillati</taxon>
        <taxon>Bacillota</taxon>
        <taxon>Negativicutes</taxon>
        <taxon>Selenomonadales</taxon>
        <taxon>Selenomonadaceae</taxon>
        <taxon>Pectinatus</taxon>
    </lineage>
</organism>
<gene>
    <name evidence="7" type="ORF">HNR32_001716</name>
</gene>
<name>A0A840UHH1_9FIRM</name>
<proteinExistence type="predicted"/>
<keyword evidence="7" id="KW-0969">Cilium</keyword>
<keyword evidence="3 6" id="KW-0812">Transmembrane</keyword>
<evidence type="ECO:0000256" key="5">
    <source>
        <dbReference type="ARBA" id="ARBA00023136"/>
    </source>
</evidence>
<keyword evidence="8" id="KW-1185">Reference proteome</keyword>
<sequence length="164" mass="18020">MPVVTVLAAGDSSSGGYLSQYQNTPNPHPTGTSWLATFGYLLTLLVIFLFVVGLAYYVSHYLGGRLAKTSLKSENAALLSHFSLGPNRAVCIVEIASHVLILGVTDNNISLLKEITDIEEIENLRKNSSKMLETDIFGVFGQQFNSLDKISKRLPGLFKNKYHK</sequence>
<dbReference type="GO" id="GO:0044781">
    <property type="term" value="P:bacterial-type flagellum organization"/>
    <property type="evidence" value="ECO:0007669"/>
    <property type="project" value="InterPro"/>
</dbReference>
<keyword evidence="5 6" id="KW-0472">Membrane</keyword>
<evidence type="ECO:0000256" key="4">
    <source>
        <dbReference type="ARBA" id="ARBA00022989"/>
    </source>
</evidence>
<accession>A0A840UHH1</accession>
<evidence type="ECO:0000256" key="1">
    <source>
        <dbReference type="ARBA" id="ARBA00004236"/>
    </source>
</evidence>
<feature type="transmembrane region" description="Helical" evidence="6">
    <location>
        <begin position="34"/>
        <end position="58"/>
    </location>
</feature>
<dbReference type="AlphaFoldDB" id="A0A840UHH1"/>
<evidence type="ECO:0000256" key="2">
    <source>
        <dbReference type="ARBA" id="ARBA00022475"/>
    </source>
</evidence>
<reference evidence="7 8" key="1">
    <citation type="submission" date="2020-08" db="EMBL/GenBank/DDBJ databases">
        <title>Genomic Encyclopedia of Type Strains, Phase IV (KMG-IV): sequencing the most valuable type-strain genomes for metagenomic binning, comparative biology and taxonomic classification.</title>
        <authorList>
            <person name="Goeker M."/>
        </authorList>
    </citation>
    <scope>NUCLEOTIDE SEQUENCE [LARGE SCALE GENOMIC DNA]</scope>
    <source>
        <strain evidence="7 8">DSM 24661</strain>
    </source>
</reference>
<dbReference type="Proteomes" id="UP000559117">
    <property type="component" value="Unassembled WGS sequence"/>
</dbReference>
<evidence type="ECO:0000256" key="6">
    <source>
        <dbReference type="SAM" id="Phobius"/>
    </source>
</evidence>
<evidence type="ECO:0000313" key="8">
    <source>
        <dbReference type="Proteomes" id="UP000559117"/>
    </source>
</evidence>
<evidence type="ECO:0000313" key="7">
    <source>
        <dbReference type="EMBL" id="MBB5336566.1"/>
    </source>
</evidence>